<feature type="transmembrane region" description="Helical" evidence="7">
    <location>
        <begin position="171"/>
        <end position="193"/>
    </location>
</feature>
<feature type="domain" description="Major facilitator superfamily (MFS) profile" evidence="8">
    <location>
        <begin position="17"/>
        <end position="397"/>
    </location>
</feature>
<protein>
    <submittedName>
        <fullName evidence="9">MFS transporter</fullName>
    </submittedName>
</protein>
<dbReference type="PANTHER" id="PTHR43414">
    <property type="entry name" value="MULTIDRUG RESISTANCE PROTEIN MDTG"/>
    <property type="match status" value="1"/>
</dbReference>
<sequence>MDDRGGILKKLTYFHPLVWSILFGTIFTRAASFMTLPFLALYLQRELHASPLMIGITLGVAQLFATFGGLFGGFLTDKVGRKLVILFTIFVWSGVFFGFALFNSIPVFIVLSSLNGLCRSFFEPASQALMIDFTEKEKRRRLFSVRYTAINVAGVIGPVLGVWISNLSSPSMPFIITGSIYATYGIILIFLLNHFEMRQQLARERQTLFQMFKVVGTDTKLLLLIAGGMLINLGYSQYDSTLPQFVNLSIEDGVELFSVLLVTNAAVVLLLQLPISIYSEKISMLKCLVIGMCFFAAGFVLFNMATNWPFFIGAMVIFTIGEIFAFPMMNAMIEEIAPDTQKATYLGASQLKNIGGFIGPVFGGWLLIHFQGEIYFVIAVLMLASLIFYKKALAKSS</sequence>
<feature type="transmembrane region" description="Helical" evidence="7">
    <location>
        <begin position="105"/>
        <end position="122"/>
    </location>
</feature>
<comment type="caution">
    <text evidence="9">The sequence shown here is derived from an EMBL/GenBank/DDBJ whole genome shotgun (WGS) entry which is preliminary data.</text>
</comment>
<evidence type="ECO:0000256" key="2">
    <source>
        <dbReference type="ARBA" id="ARBA00022448"/>
    </source>
</evidence>
<dbReference type="PROSITE" id="PS50850">
    <property type="entry name" value="MFS"/>
    <property type="match status" value="1"/>
</dbReference>
<evidence type="ECO:0000313" key="9">
    <source>
        <dbReference type="EMBL" id="MBD8027676.1"/>
    </source>
</evidence>
<dbReference type="CDD" id="cd17329">
    <property type="entry name" value="MFS_MdtH_MDR_like"/>
    <property type="match status" value="1"/>
</dbReference>
<keyword evidence="3" id="KW-1003">Cell membrane</keyword>
<feature type="transmembrane region" description="Helical" evidence="7">
    <location>
        <begin position="256"/>
        <end position="275"/>
    </location>
</feature>
<organism evidence="9 10">
    <name type="scientific">Ureibacillus galli</name>
    <dbReference type="NCBI Taxonomy" id="2762222"/>
    <lineage>
        <taxon>Bacteria</taxon>
        <taxon>Bacillati</taxon>
        <taxon>Bacillota</taxon>
        <taxon>Bacilli</taxon>
        <taxon>Bacillales</taxon>
        <taxon>Caryophanaceae</taxon>
        <taxon>Ureibacillus</taxon>
    </lineage>
</organism>
<gene>
    <name evidence="9" type="ORF">H9636_13545</name>
</gene>
<feature type="transmembrane region" description="Helical" evidence="7">
    <location>
        <begin position="311"/>
        <end position="333"/>
    </location>
</feature>
<evidence type="ECO:0000256" key="6">
    <source>
        <dbReference type="ARBA" id="ARBA00023136"/>
    </source>
</evidence>
<keyword evidence="5 7" id="KW-1133">Transmembrane helix</keyword>
<evidence type="ECO:0000256" key="7">
    <source>
        <dbReference type="SAM" id="Phobius"/>
    </source>
</evidence>
<dbReference type="InterPro" id="IPR036259">
    <property type="entry name" value="MFS_trans_sf"/>
</dbReference>
<feature type="transmembrane region" description="Helical" evidence="7">
    <location>
        <begin position="143"/>
        <end position="165"/>
    </location>
</feature>
<name>A0ABR8XEM0_9BACL</name>
<dbReference type="Gene3D" id="1.20.1250.20">
    <property type="entry name" value="MFS general substrate transporter like domains"/>
    <property type="match status" value="1"/>
</dbReference>
<feature type="transmembrane region" description="Helical" evidence="7">
    <location>
        <begin position="49"/>
        <end position="71"/>
    </location>
</feature>
<dbReference type="Pfam" id="PF07690">
    <property type="entry name" value="MFS_1"/>
    <property type="match status" value="2"/>
</dbReference>
<dbReference type="InterPro" id="IPR011701">
    <property type="entry name" value="MFS"/>
</dbReference>
<dbReference type="PANTHER" id="PTHR43414:SF1">
    <property type="entry name" value="PEPTIDE PERMEASE"/>
    <property type="match status" value="1"/>
</dbReference>
<reference evidence="9 10" key="1">
    <citation type="submission" date="2020-08" db="EMBL/GenBank/DDBJ databases">
        <title>A Genomic Blueprint of the Chicken Gut Microbiome.</title>
        <authorList>
            <person name="Gilroy R."/>
            <person name="Ravi A."/>
            <person name="Getino M."/>
            <person name="Pursley I."/>
            <person name="Horton D.L."/>
            <person name="Alikhan N.-F."/>
            <person name="Baker D."/>
            <person name="Gharbi K."/>
            <person name="Hall N."/>
            <person name="Watson M."/>
            <person name="Adriaenssens E.M."/>
            <person name="Foster-Nyarko E."/>
            <person name="Jarju S."/>
            <person name="Secka A."/>
            <person name="Antonio M."/>
            <person name="Oren A."/>
            <person name="Chaudhuri R."/>
            <person name="La Ragione R.M."/>
            <person name="Hildebrand F."/>
            <person name="Pallen M.J."/>
        </authorList>
    </citation>
    <scope>NUCLEOTIDE SEQUENCE [LARGE SCALE GENOMIC DNA]</scope>
    <source>
        <strain evidence="9 10">Re31</strain>
    </source>
</reference>
<keyword evidence="6 7" id="KW-0472">Membrane</keyword>
<evidence type="ECO:0000256" key="3">
    <source>
        <dbReference type="ARBA" id="ARBA00022475"/>
    </source>
</evidence>
<evidence type="ECO:0000259" key="8">
    <source>
        <dbReference type="PROSITE" id="PS50850"/>
    </source>
</evidence>
<dbReference type="Proteomes" id="UP000640930">
    <property type="component" value="Unassembled WGS sequence"/>
</dbReference>
<feature type="transmembrane region" description="Helical" evidence="7">
    <location>
        <begin position="287"/>
        <end position="305"/>
    </location>
</feature>
<evidence type="ECO:0000256" key="5">
    <source>
        <dbReference type="ARBA" id="ARBA00022989"/>
    </source>
</evidence>
<comment type="subcellular location">
    <subcellularLocation>
        <location evidence="1">Cell membrane</location>
        <topology evidence="1">Multi-pass membrane protein</topology>
    </subcellularLocation>
</comment>
<keyword evidence="10" id="KW-1185">Reference proteome</keyword>
<accession>A0ABR8XEM0</accession>
<dbReference type="EMBL" id="JACSQA010000022">
    <property type="protein sequence ID" value="MBD8027676.1"/>
    <property type="molecule type" value="Genomic_DNA"/>
</dbReference>
<evidence type="ECO:0000313" key="10">
    <source>
        <dbReference type="Proteomes" id="UP000640930"/>
    </source>
</evidence>
<keyword evidence="4 7" id="KW-0812">Transmembrane</keyword>
<dbReference type="SUPFAM" id="SSF103473">
    <property type="entry name" value="MFS general substrate transporter"/>
    <property type="match status" value="1"/>
</dbReference>
<proteinExistence type="predicted"/>
<evidence type="ECO:0000256" key="1">
    <source>
        <dbReference type="ARBA" id="ARBA00004651"/>
    </source>
</evidence>
<feature type="transmembrane region" description="Helical" evidence="7">
    <location>
        <begin position="83"/>
        <end position="99"/>
    </location>
</feature>
<feature type="transmembrane region" description="Helical" evidence="7">
    <location>
        <begin position="374"/>
        <end position="393"/>
    </location>
</feature>
<evidence type="ECO:0000256" key="4">
    <source>
        <dbReference type="ARBA" id="ARBA00022692"/>
    </source>
</evidence>
<feature type="transmembrane region" description="Helical" evidence="7">
    <location>
        <begin position="214"/>
        <end position="236"/>
    </location>
</feature>
<feature type="transmembrane region" description="Helical" evidence="7">
    <location>
        <begin position="345"/>
        <end position="368"/>
    </location>
</feature>
<feature type="transmembrane region" description="Helical" evidence="7">
    <location>
        <begin position="21"/>
        <end position="43"/>
    </location>
</feature>
<keyword evidence="2" id="KW-0813">Transport</keyword>
<dbReference type="InterPro" id="IPR020846">
    <property type="entry name" value="MFS_dom"/>
</dbReference>